<dbReference type="NCBIfam" id="NF005854">
    <property type="entry name" value="PRK07775.1"/>
    <property type="match status" value="1"/>
</dbReference>
<dbReference type="PROSITE" id="PS00061">
    <property type="entry name" value="ADH_SHORT"/>
    <property type="match status" value="1"/>
</dbReference>
<evidence type="ECO:0000313" key="3">
    <source>
        <dbReference type="EMBL" id="MFF0501267.1"/>
    </source>
</evidence>
<comment type="similarity">
    <text evidence="1">Belongs to the short-chain dehydrogenases/reductases (SDR) family.</text>
</comment>
<dbReference type="Gene3D" id="3.40.50.720">
    <property type="entry name" value="NAD(P)-binding Rossmann-like Domain"/>
    <property type="match status" value="1"/>
</dbReference>
<name>A0ABW6PDS9_9NOCA</name>
<organism evidence="3 4">
    <name type="scientific">Nocardia aobensis</name>
    <dbReference type="NCBI Taxonomy" id="257277"/>
    <lineage>
        <taxon>Bacteria</taxon>
        <taxon>Bacillati</taxon>
        <taxon>Actinomycetota</taxon>
        <taxon>Actinomycetes</taxon>
        <taxon>Mycobacteriales</taxon>
        <taxon>Nocardiaceae</taxon>
        <taxon>Nocardia</taxon>
    </lineage>
</organism>
<comment type="caution">
    <text evidence="3">The sequence shown here is derived from an EMBL/GenBank/DDBJ whole genome shotgun (WGS) entry which is preliminary data.</text>
</comment>
<dbReference type="PANTHER" id="PTHR43669:SF3">
    <property type="entry name" value="ALCOHOL DEHYDROGENASE, PUTATIVE (AFU_ORTHOLOGUE AFUA_3G03445)-RELATED"/>
    <property type="match status" value="1"/>
</dbReference>
<dbReference type="InterPro" id="IPR036291">
    <property type="entry name" value="NAD(P)-bd_dom_sf"/>
</dbReference>
<keyword evidence="2" id="KW-0560">Oxidoreductase</keyword>
<dbReference type="RefSeq" id="WP_387401163.1">
    <property type="nucleotide sequence ID" value="NZ_JBIAMT010000008.1"/>
</dbReference>
<dbReference type="SUPFAM" id="SSF51735">
    <property type="entry name" value="NAD(P)-binding Rossmann-fold domains"/>
    <property type="match status" value="1"/>
</dbReference>
<evidence type="ECO:0000313" key="4">
    <source>
        <dbReference type="Proteomes" id="UP001601442"/>
    </source>
</evidence>
<dbReference type="PRINTS" id="PR00081">
    <property type="entry name" value="GDHRDH"/>
</dbReference>
<accession>A0ABW6PDS9</accession>
<dbReference type="EMBL" id="JBIAMT010000008">
    <property type="protein sequence ID" value="MFF0501267.1"/>
    <property type="molecule type" value="Genomic_DNA"/>
</dbReference>
<keyword evidence="4" id="KW-1185">Reference proteome</keyword>
<reference evidence="3 4" key="1">
    <citation type="submission" date="2024-10" db="EMBL/GenBank/DDBJ databases">
        <title>The Natural Products Discovery Center: Release of the First 8490 Sequenced Strains for Exploring Actinobacteria Biosynthetic Diversity.</title>
        <authorList>
            <person name="Kalkreuter E."/>
            <person name="Kautsar S.A."/>
            <person name="Yang D."/>
            <person name="Bader C.D."/>
            <person name="Teijaro C.N."/>
            <person name="Fluegel L."/>
            <person name="Davis C.M."/>
            <person name="Simpson J.R."/>
            <person name="Lauterbach L."/>
            <person name="Steele A.D."/>
            <person name="Gui C."/>
            <person name="Meng S."/>
            <person name="Li G."/>
            <person name="Viehrig K."/>
            <person name="Ye F."/>
            <person name="Su P."/>
            <person name="Kiefer A.F."/>
            <person name="Nichols A."/>
            <person name="Cepeda A.J."/>
            <person name="Yan W."/>
            <person name="Fan B."/>
            <person name="Jiang Y."/>
            <person name="Adhikari A."/>
            <person name="Zheng C.-J."/>
            <person name="Schuster L."/>
            <person name="Cowan T.M."/>
            <person name="Smanski M.J."/>
            <person name="Chevrette M.G."/>
            <person name="De Carvalho L.P.S."/>
            <person name="Shen B."/>
        </authorList>
    </citation>
    <scope>NUCLEOTIDE SEQUENCE [LARGE SCALE GENOMIC DNA]</scope>
    <source>
        <strain evidence="3 4">NPDC004119</strain>
    </source>
</reference>
<protein>
    <submittedName>
        <fullName evidence="3">SDR family oxidoreductase</fullName>
    </submittedName>
</protein>
<sequence length="263" mass="28183">MPRFDPHPARRPTLIAGASSGMGSATAEMLAEQGYPVALGARRVEECRRLADKIRGAGGEAFAHYLDVTDDASVDEFVTAAERELGAFEVVVYGAGDVEFGPVHEMPSERFAKQVDVHLIGPQRIARRVVPGMIERGRGDVVFITSDCADRPRPHAGAYSSAKTGLEAMAGQMRMELEGTGVRISVARPGPTNTGFGWTAPAEVLEPLLESWATWGLARHLHMLRPADMAAAITTVVTTPPGSHLVLIEAQPGVPKQRTETPN</sequence>
<dbReference type="Proteomes" id="UP001601442">
    <property type="component" value="Unassembled WGS sequence"/>
</dbReference>
<dbReference type="CDD" id="cd05233">
    <property type="entry name" value="SDR_c"/>
    <property type="match status" value="1"/>
</dbReference>
<evidence type="ECO:0000256" key="2">
    <source>
        <dbReference type="ARBA" id="ARBA00023002"/>
    </source>
</evidence>
<dbReference type="PANTHER" id="PTHR43669">
    <property type="entry name" value="5-KETO-D-GLUCONATE 5-REDUCTASE"/>
    <property type="match status" value="1"/>
</dbReference>
<gene>
    <name evidence="3" type="ORF">ACFYU5_33065</name>
</gene>
<evidence type="ECO:0000256" key="1">
    <source>
        <dbReference type="ARBA" id="ARBA00006484"/>
    </source>
</evidence>
<proteinExistence type="inferred from homology"/>
<dbReference type="InterPro" id="IPR020904">
    <property type="entry name" value="Sc_DH/Rdtase_CS"/>
</dbReference>
<dbReference type="InterPro" id="IPR002347">
    <property type="entry name" value="SDR_fam"/>
</dbReference>
<dbReference type="Pfam" id="PF00106">
    <property type="entry name" value="adh_short"/>
    <property type="match status" value="1"/>
</dbReference>